<name>A0ABW3C8M3_SPHXN</name>
<dbReference type="SUPFAM" id="SSF51735">
    <property type="entry name" value="NAD(P)-binding Rossmann-fold domains"/>
    <property type="match status" value="1"/>
</dbReference>
<keyword evidence="1" id="KW-0521">NADP</keyword>
<accession>A0ABW3C8M3</accession>
<dbReference type="InterPro" id="IPR036291">
    <property type="entry name" value="NAD(P)-bd_dom_sf"/>
</dbReference>
<evidence type="ECO:0000313" key="3">
    <source>
        <dbReference type="EMBL" id="MFD0850230.1"/>
    </source>
</evidence>
<dbReference type="InterPro" id="IPR002347">
    <property type="entry name" value="SDR_fam"/>
</dbReference>
<proteinExistence type="predicted"/>
<protein>
    <submittedName>
        <fullName evidence="3">SDR family oxidoreductase</fullName>
    </submittedName>
</protein>
<dbReference type="Pfam" id="PF13561">
    <property type="entry name" value="adh_short_C2"/>
    <property type="match status" value="1"/>
</dbReference>
<keyword evidence="2" id="KW-0560">Oxidoreductase</keyword>
<evidence type="ECO:0000256" key="1">
    <source>
        <dbReference type="ARBA" id="ARBA00022857"/>
    </source>
</evidence>
<sequence length="264" mass="27117">MGTFSPAILKGKVAFVAGGSSGINLGIAHGLAEAGARVAIISRKIEKVEAAVAELRGAGHEAMGSAADVRDYAAVEAALATVHEAWGEIDIVISGAAGNFLAPAAAMSANAFRTVVDIDLIGTFHVLRAAYAFLRKPGASVISITAGQAVNPTAFQSHVCAAKAGINMLTRCLALEWGPAGVRVNAIAPGPIRDTEGMARLTPTPEAEAALKRMIPLGDYGEKRDIADLSVFLSSESAKYITGAILDCDGGSSMTIRGLIDMTQ</sequence>
<keyword evidence="4" id="KW-1185">Reference proteome</keyword>
<dbReference type="InterPro" id="IPR045017">
    <property type="entry name" value="DECR2-like"/>
</dbReference>
<dbReference type="PANTHER" id="PTHR43296">
    <property type="entry name" value="PEROXISOMAL 2,4-DIENOYL-COA REDUCTASE"/>
    <property type="match status" value="1"/>
</dbReference>
<gene>
    <name evidence="3" type="ORF">ACFQ00_17985</name>
</gene>
<evidence type="ECO:0000313" key="4">
    <source>
        <dbReference type="Proteomes" id="UP001597124"/>
    </source>
</evidence>
<reference evidence="4" key="1">
    <citation type="journal article" date="2019" name="Int. J. Syst. Evol. Microbiol.">
        <title>The Global Catalogue of Microorganisms (GCM) 10K type strain sequencing project: providing services to taxonomists for standard genome sequencing and annotation.</title>
        <authorList>
            <consortium name="The Broad Institute Genomics Platform"/>
            <consortium name="The Broad Institute Genome Sequencing Center for Infectious Disease"/>
            <person name="Wu L."/>
            <person name="Ma J."/>
        </authorList>
    </citation>
    <scope>NUCLEOTIDE SEQUENCE [LARGE SCALE GENOMIC DNA]</scope>
    <source>
        <strain evidence="4">CCUG 52537</strain>
    </source>
</reference>
<dbReference type="RefSeq" id="WP_381494153.1">
    <property type="nucleotide sequence ID" value="NZ_JBHTIK010000015.1"/>
</dbReference>
<dbReference type="Gene3D" id="3.40.50.720">
    <property type="entry name" value="NAD(P)-binding Rossmann-like Domain"/>
    <property type="match status" value="1"/>
</dbReference>
<dbReference type="EMBL" id="JBHTIK010000015">
    <property type="protein sequence ID" value="MFD0850230.1"/>
    <property type="molecule type" value="Genomic_DNA"/>
</dbReference>
<dbReference type="PRINTS" id="PR00081">
    <property type="entry name" value="GDHRDH"/>
</dbReference>
<dbReference type="PANTHER" id="PTHR43296:SF2">
    <property type="entry name" value="PEROXISOMAL 2,4-DIENOYL-COA REDUCTASE [(3E)-ENOYL-COA-PRODUCING]"/>
    <property type="match status" value="1"/>
</dbReference>
<evidence type="ECO:0000256" key="2">
    <source>
        <dbReference type="ARBA" id="ARBA00023002"/>
    </source>
</evidence>
<organism evidence="3 4">
    <name type="scientific">Sphingosinicella xenopeptidilytica</name>
    <dbReference type="NCBI Taxonomy" id="364098"/>
    <lineage>
        <taxon>Bacteria</taxon>
        <taxon>Pseudomonadati</taxon>
        <taxon>Pseudomonadota</taxon>
        <taxon>Alphaproteobacteria</taxon>
        <taxon>Sphingomonadales</taxon>
        <taxon>Sphingosinicellaceae</taxon>
        <taxon>Sphingosinicella</taxon>
    </lineage>
</organism>
<dbReference type="NCBIfam" id="NF005752">
    <property type="entry name" value="PRK07576.1"/>
    <property type="match status" value="1"/>
</dbReference>
<dbReference type="Proteomes" id="UP001597124">
    <property type="component" value="Unassembled WGS sequence"/>
</dbReference>
<comment type="caution">
    <text evidence="3">The sequence shown here is derived from an EMBL/GenBank/DDBJ whole genome shotgun (WGS) entry which is preliminary data.</text>
</comment>